<comment type="caution">
    <text evidence="1">The sequence shown here is derived from an EMBL/GenBank/DDBJ whole genome shotgun (WGS) entry which is preliminary data.</text>
</comment>
<dbReference type="RefSeq" id="WP_160771987.1">
    <property type="nucleotide sequence ID" value="NZ_WTYV01000003.1"/>
</dbReference>
<proteinExistence type="predicted"/>
<dbReference type="AlphaFoldDB" id="A0A844YWX4"/>
<accession>A0A844YWX4</accession>
<dbReference type="OrthoDB" id="7403919at2"/>
<protein>
    <submittedName>
        <fullName evidence="1">Ribonuclease</fullName>
    </submittedName>
</protein>
<reference evidence="1 2" key="1">
    <citation type="submission" date="2019-12" db="EMBL/GenBank/DDBJ databases">
        <title>Genomic-based taxomic classification of the family Erythrobacteraceae.</title>
        <authorList>
            <person name="Xu L."/>
        </authorList>
    </citation>
    <scope>NUCLEOTIDE SEQUENCE [LARGE SCALE GENOMIC DNA]</scope>
    <source>
        <strain evidence="1 2">M0322</strain>
    </source>
</reference>
<organism evidence="1 2">
    <name type="scientific">Alteraurantiacibacter buctensis</name>
    <dbReference type="NCBI Taxonomy" id="1503981"/>
    <lineage>
        <taxon>Bacteria</taxon>
        <taxon>Pseudomonadati</taxon>
        <taxon>Pseudomonadota</taxon>
        <taxon>Alphaproteobacteria</taxon>
        <taxon>Sphingomonadales</taxon>
        <taxon>Erythrobacteraceae</taxon>
        <taxon>Alteraurantiacibacter</taxon>
    </lineage>
</organism>
<gene>
    <name evidence="1" type="ORF">GRI99_10525</name>
</gene>
<evidence type="ECO:0000313" key="1">
    <source>
        <dbReference type="EMBL" id="MXO72069.1"/>
    </source>
</evidence>
<evidence type="ECO:0000313" key="2">
    <source>
        <dbReference type="Proteomes" id="UP000466966"/>
    </source>
</evidence>
<keyword evidence="2" id="KW-1185">Reference proteome</keyword>
<sequence length="319" mass="33743">MADWLIEDGIGEERAILLAGDGVLAAQVRWPGQLEAGLVEDAQLVAKPRTSPRGRARFASGEEALVDRLPPSASEGGTIRLEVTRARIGEGRRVKLAQARPTQDTPRPAPTLAERLGAKVVRRFPADTWESVIETAQDGLVAFPGGSLTITATPAMTLVDVDGLLPPRALALAAVEPLSRALATLGLGGVIGIDFPTLQGKDDRKAVDVQLAAHLADFDHERTAMNGFGFVQLVARLERPSLLHRWQFDPAGAAARLLLRTAEGDRGTGPLLLTAAPAVLAAIRPGWLEELARRLGRPVNTKADPALALHGGFAQSVAA</sequence>
<name>A0A844YWX4_9SPHN</name>
<dbReference type="Proteomes" id="UP000466966">
    <property type="component" value="Unassembled WGS sequence"/>
</dbReference>
<dbReference type="EMBL" id="WTYV01000003">
    <property type="protein sequence ID" value="MXO72069.1"/>
    <property type="molecule type" value="Genomic_DNA"/>
</dbReference>